<sequence>MKLLLPQYFLAVACLLGATASGQMPPELVKAERAKILEGVGSVPKTGAPGPIAIWGTMAFPILSAPDRQGAELAVAAAAGYGKGRVILFGHNSYLTGSEGGDHAKLMENCVKWAGGKASPRVGLKQVNAVNFYKEHGFNSTKAFTGPLEKKTLNDFDVIIINIQAVTDPAEGEALAAWVKEGGGVVAGMTGWAFEQTSGGKNLAVAHGVNRALMPAGIAITDMSAFDQLPSFQGRADLPAMMNASVAIAAIKKQGGGGTAPSAEELKQGMSAIQVALASQPPDRNNLRDAVVAAIGGMGSATPVPTKAEPLTEVKNPADRLRLGMETRVLRLAPGSAAAAHPAHAAFPGKAPADAARITQEVKVNPGIPGWTSTGLYAVAGEPITVTLPANLTGKGYAVRIGCHSDTLYHLDSWSRAPDITKSVALESVETKAASAFGGLIYIEVPGRASSDAPFSAGIKGGIAAPLFVLGQDDDAKWNNEIKSRPAPWAELACDKVILSVPSEVARTVKNPTELMAFWKRVVEAQDDVSNQTAERKRPERMVADVQISAGFMHSGYPIMIHVPEAMEMVTYGRIKFPGWGFYHEIGHNHQRDTFTFAGTGEVTNNVIGMYCYHAVLQKDWLIGHPAISEESRKKNVQKIKAASDKWAAWKADPFLALTTYIQLVQGFGWDSWKKYLHSFADSSYGPTPKNDDERRDQFLVRYSKIVNKNLGPFFDAWGIPVSSSAKAEVSKFEAWMPKEM</sequence>
<organism evidence="4 5">
    <name type="scientific">Roseimicrobium gellanilyticum</name>
    <dbReference type="NCBI Taxonomy" id="748857"/>
    <lineage>
        <taxon>Bacteria</taxon>
        <taxon>Pseudomonadati</taxon>
        <taxon>Verrucomicrobiota</taxon>
        <taxon>Verrucomicrobiia</taxon>
        <taxon>Verrucomicrobiales</taxon>
        <taxon>Verrucomicrobiaceae</taxon>
        <taxon>Roseimicrobium</taxon>
    </lineage>
</organism>
<feature type="chain" id="PRO_5017049947" evidence="2">
    <location>
        <begin position="21"/>
        <end position="741"/>
    </location>
</feature>
<dbReference type="Gene3D" id="3.40.390.80">
    <property type="entry name" value="Peptidase M60, enhancin-like domain 2"/>
    <property type="match status" value="1"/>
</dbReference>
<keyword evidence="2" id="KW-0732">Signal</keyword>
<dbReference type="OrthoDB" id="197688at2"/>
<dbReference type="EMBL" id="QNRR01000010">
    <property type="protein sequence ID" value="RBP39105.1"/>
    <property type="molecule type" value="Genomic_DNA"/>
</dbReference>
<feature type="signal peptide" evidence="2">
    <location>
        <begin position="1"/>
        <end position="20"/>
    </location>
</feature>
<dbReference type="Pfam" id="PF13402">
    <property type="entry name" value="Peptidase_M60"/>
    <property type="match status" value="1"/>
</dbReference>
<dbReference type="PROSITE" id="PS51723">
    <property type="entry name" value="PEPTIDASE_M60"/>
    <property type="match status" value="1"/>
</dbReference>
<reference evidence="4 5" key="1">
    <citation type="submission" date="2018-06" db="EMBL/GenBank/DDBJ databases">
        <title>Genomic Encyclopedia of Type Strains, Phase IV (KMG-IV): sequencing the most valuable type-strain genomes for metagenomic binning, comparative biology and taxonomic classification.</title>
        <authorList>
            <person name="Goeker M."/>
        </authorList>
    </citation>
    <scope>NUCLEOTIDE SEQUENCE [LARGE SCALE GENOMIC DNA]</scope>
    <source>
        <strain evidence="4 5">DSM 25532</strain>
    </source>
</reference>
<evidence type="ECO:0000313" key="5">
    <source>
        <dbReference type="Proteomes" id="UP000253426"/>
    </source>
</evidence>
<evidence type="ECO:0000259" key="3">
    <source>
        <dbReference type="PROSITE" id="PS51723"/>
    </source>
</evidence>
<evidence type="ECO:0000313" key="4">
    <source>
        <dbReference type="EMBL" id="RBP39105.1"/>
    </source>
</evidence>
<dbReference type="InterPro" id="IPR051244">
    <property type="entry name" value="TCAF"/>
</dbReference>
<accession>A0A366HA68</accession>
<dbReference type="AlphaFoldDB" id="A0A366HA68"/>
<feature type="domain" description="Peptidase M60" evidence="3">
    <location>
        <begin position="369"/>
        <end position="669"/>
    </location>
</feature>
<dbReference type="SMART" id="SM01276">
    <property type="entry name" value="M60-like"/>
    <property type="match status" value="1"/>
</dbReference>
<evidence type="ECO:0000256" key="1">
    <source>
        <dbReference type="ARBA" id="ARBA00009770"/>
    </source>
</evidence>
<protein>
    <submittedName>
        <fullName evidence="4">Enhancin-like peptidase M60 family</fullName>
    </submittedName>
</protein>
<dbReference type="PANTHER" id="PTHR15730">
    <property type="entry name" value="EXPERIMENTAL AUTOIMMUNE PROSTATITIS ANTIGEN 2-RELATED"/>
    <property type="match status" value="1"/>
</dbReference>
<comment type="similarity">
    <text evidence="1">Belongs to the TCAF family.</text>
</comment>
<evidence type="ECO:0000256" key="2">
    <source>
        <dbReference type="SAM" id="SignalP"/>
    </source>
</evidence>
<proteinExistence type="inferred from homology"/>
<dbReference type="Proteomes" id="UP000253426">
    <property type="component" value="Unassembled WGS sequence"/>
</dbReference>
<dbReference type="Gene3D" id="1.10.390.30">
    <property type="entry name" value="Peptidase M60, enhancin-like domain 3"/>
    <property type="match status" value="1"/>
</dbReference>
<dbReference type="InterPro" id="IPR029062">
    <property type="entry name" value="Class_I_gatase-like"/>
</dbReference>
<keyword evidence="5" id="KW-1185">Reference proteome</keyword>
<dbReference type="InterPro" id="IPR042279">
    <property type="entry name" value="Pep_M60_3"/>
</dbReference>
<comment type="caution">
    <text evidence="4">The sequence shown here is derived from an EMBL/GenBank/DDBJ whole genome shotgun (WGS) entry which is preliminary data.</text>
</comment>
<dbReference type="Gene3D" id="2.60.120.1250">
    <property type="entry name" value="Peptidase M60, enhancin-like domain 1"/>
    <property type="match status" value="1"/>
</dbReference>
<dbReference type="RefSeq" id="WP_113960870.1">
    <property type="nucleotide sequence ID" value="NZ_QNRR01000010.1"/>
</dbReference>
<name>A0A366HA68_9BACT</name>
<dbReference type="InterPro" id="IPR035423">
    <property type="entry name" value="M60-like_N"/>
</dbReference>
<dbReference type="Pfam" id="PF17291">
    <property type="entry name" value="M60-like_N"/>
    <property type="match status" value="1"/>
</dbReference>
<dbReference type="InterPro" id="IPR031161">
    <property type="entry name" value="Peptidase_M60_dom"/>
</dbReference>
<dbReference type="SUPFAM" id="SSF52317">
    <property type="entry name" value="Class I glutamine amidotransferase-like"/>
    <property type="match status" value="1"/>
</dbReference>
<gene>
    <name evidence="4" type="ORF">DES53_110129</name>
</gene>
<dbReference type="PANTHER" id="PTHR15730:SF5">
    <property type="entry name" value="SI:CH211-210B2.2-RELATED"/>
    <property type="match status" value="1"/>
</dbReference>